<comment type="similarity">
    <text evidence="1">Belongs to the bacterial secretin family.</text>
</comment>
<organism evidence="4">
    <name type="scientific">Schlesneria paludicola</name>
    <dbReference type="NCBI Taxonomy" id="360056"/>
    <lineage>
        <taxon>Bacteria</taxon>
        <taxon>Pseudomonadati</taxon>
        <taxon>Planctomycetota</taxon>
        <taxon>Planctomycetia</taxon>
        <taxon>Planctomycetales</taxon>
        <taxon>Planctomycetaceae</taxon>
        <taxon>Schlesneria</taxon>
    </lineage>
</organism>
<evidence type="ECO:0000313" key="4">
    <source>
        <dbReference type="EMBL" id="HEN15150.1"/>
    </source>
</evidence>
<comment type="caution">
    <text evidence="4">The sequence shown here is derived from an EMBL/GenBank/DDBJ whole genome shotgun (WGS) entry which is preliminary data.</text>
</comment>
<dbReference type="Pfam" id="PF00263">
    <property type="entry name" value="Secretin"/>
    <property type="match status" value="1"/>
</dbReference>
<sequence length="480" mass="50732">MEVFVVGDARLLQSVLKRHFPSTAVTATKVRDSVLLRGWVSEPQQIPQIVEIAELYFPRVLNQMSVGGPQEVQLRVQVMEVQRSLFRRFGFNFAAVGRNAAVTSTPGPITPLSTLTLPFGGPPAVELASSELANTSMALGIATDDFVFQGLLQALKEEGLLKIQAEPVLVTRSGEAARLINGGEFPIPVPQSLGTVTIEWREFGVTLESLPIVLGPTTLKQQIKAEVSERDFTTAVTLNGTTVPGLTKRTVETQAVMEFGQTLVIGGLIATRHTAETDKIPFLGELPGVGAAFRRVRYDTAETELLVLITPEYVTALSPDQVPHGGPGRGTTIPVDRELIGDGVIEVPNYGDRCEGAHCQPDGPAYGGELAPLPMGTPPAVPGSPAVAPPPSAPLEPGEPGLITPPGVLPPLPGADPTTTGLQKPGSTTRQVSASRPAERFTPPQAKTPGTFGQSSGSSTFTNLEGLIEPADLRAEVPVR</sequence>
<dbReference type="GO" id="GO:0015627">
    <property type="term" value="C:type II protein secretion system complex"/>
    <property type="evidence" value="ECO:0007669"/>
    <property type="project" value="TreeGrafter"/>
</dbReference>
<reference evidence="4" key="1">
    <citation type="journal article" date="2020" name="mSystems">
        <title>Genome- and Community-Level Interaction Insights into Carbon Utilization and Element Cycling Functions of Hydrothermarchaeota in Hydrothermal Sediment.</title>
        <authorList>
            <person name="Zhou Z."/>
            <person name="Liu Y."/>
            <person name="Xu W."/>
            <person name="Pan J."/>
            <person name="Luo Z.H."/>
            <person name="Li M."/>
        </authorList>
    </citation>
    <scope>NUCLEOTIDE SEQUENCE [LARGE SCALE GENOMIC DNA]</scope>
    <source>
        <strain evidence="4">SpSt-339</strain>
    </source>
</reference>
<feature type="compositionally biased region" description="Basic and acidic residues" evidence="2">
    <location>
        <begin position="471"/>
        <end position="480"/>
    </location>
</feature>
<dbReference type="PANTHER" id="PTHR30332">
    <property type="entry name" value="PROBABLE GENERAL SECRETION PATHWAY PROTEIN D"/>
    <property type="match status" value="1"/>
</dbReference>
<feature type="domain" description="Type II/III secretion system secretin-like" evidence="3">
    <location>
        <begin position="154"/>
        <end position="312"/>
    </location>
</feature>
<feature type="compositionally biased region" description="Low complexity" evidence="2">
    <location>
        <begin position="448"/>
        <end position="462"/>
    </location>
</feature>
<dbReference type="InterPro" id="IPR050810">
    <property type="entry name" value="Bact_Secretion_Sys_Channel"/>
</dbReference>
<dbReference type="EMBL" id="DSOK01000194">
    <property type="protein sequence ID" value="HEN15150.1"/>
    <property type="molecule type" value="Genomic_DNA"/>
</dbReference>
<dbReference type="AlphaFoldDB" id="A0A7C2NWL1"/>
<dbReference type="PANTHER" id="PTHR30332:SF17">
    <property type="entry name" value="TYPE IV PILIATION SYSTEM PROTEIN DR_0774-RELATED"/>
    <property type="match status" value="1"/>
</dbReference>
<protein>
    <recommendedName>
        <fullName evidence="3">Type II/III secretion system secretin-like domain-containing protein</fullName>
    </recommendedName>
</protein>
<gene>
    <name evidence="4" type="ORF">ENQ76_06745</name>
</gene>
<dbReference type="PRINTS" id="PR00811">
    <property type="entry name" value="BCTERIALGSPD"/>
</dbReference>
<dbReference type="GO" id="GO:0009306">
    <property type="term" value="P:protein secretion"/>
    <property type="evidence" value="ECO:0007669"/>
    <property type="project" value="InterPro"/>
</dbReference>
<name>A0A7C2NWL1_9PLAN</name>
<dbReference type="InterPro" id="IPR001775">
    <property type="entry name" value="GspD/PilQ"/>
</dbReference>
<feature type="region of interest" description="Disordered" evidence="2">
    <location>
        <begin position="361"/>
        <end position="480"/>
    </location>
</feature>
<feature type="compositionally biased region" description="Pro residues" evidence="2">
    <location>
        <begin position="375"/>
        <end position="394"/>
    </location>
</feature>
<dbReference type="InterPro" id="IPR004846">
    <property type="entry name" value="T2SS/T3SS_dom"/>
</dbReference>
<evidence type="ECO:0000256" key="1">
    <source>
        <dbReference type="RuleBase" id="RU004003"/>
    </source>
</evidence>
<evidence type="ECO:0000256" key="2">
    <source>
        <dbReference type="SAM" id="MobiDB-lite"/>
    </source>
</evidence>
<feature type="compositionally biased region" description="Polar residues" evidence="2">
    <location>
        <begin position="417"/>
        <end position="434"/>
    </location>
</feature>
<evidence type="ECO:0000259" key="3">
    <source>
        <dbReference type="Pfam" id="PF00263"/>
    </source>
</evidence>
<proteinExistence type="inferred from homology"/>
<accession>A0A7C2NWL1</accession>